<dbReference type="GO" id="GO:0005524">
    <property type="term" value="F:ATP binding"/>
    <property type="evidence" value="ECO:0007669"/>
    <property type="project" value="UniProtKB-KW"/>
</dbReference>
<keyword evidence="9" id="KW-1185">Reference proteome</keyword>
<dbReference type="Proteomes" id="UP000728106">
    <property type="component" value="Unassembled WGS sequence"/>
</dbReference>
<keyword evidence="3" id="KW-0547">Nucleotide-binding</keyword>
<name>A0A4Z0RLC9_WEICO</name>
<organism evidence="8 9">
    <name type="scientific">Weissella confusa</name>
    <name type="common">Lactobacillus confusus</name>
    <dbReference type="NCBI Taxonomy" id="1583"/>
    <lineage>
        <taxon>Bacteria</taxon>
        <taxon>Bacillati</taxon>
        <taxon>Bacillota</taxon>
        <taxon>Bacilli</taxon>
        <taxon>Lactobacillales</taxon>
        <taxon>Lactobacillaceae</taxon>
        <taxon>Weissella</taxon>
    </lineage>
</organism>
<evidence type="ECO:0000256" key="4">
    <source>
        <dbReference type="ARBA" id="ARBA00022777"/>
    </source>
</evidence>
<sequence>MITIKVPATLGNFGPGVASLGMALDLSLTVEIIEASNVWVVEHNLGDTIPYDETNYIVAVAKKLYPDITPHVLRVTSDIPLRQGLGSSTAALLAAIELANQLGELGLDDYTKLTLAARTEGQPANVTAALLGGVTASYLNDGNVFASGVVAPEYQAVIYLPEYQRDDKADKPNEIALADATATAAAGNMLLAAWQSQQLVLAGQLLETDNIQRAVINDVPELDVIRQASHALDVYGSVVAGDGPAVVTLVAPNQTQDLLDVLAYLELPGEFKVVDIAGTGLTVF</sequence>
<dbReference type="InterPro" id="IPR014721">
    <property type="entry name" value="Ribsml_uS5_D2-typ_fold_subgr"/>
</dbReference>
<dbReference type="InterPro" id="IPR006204">
    <property type="entry name" value="GHMP_kinase_N_dom"/>
</dbReference>
<dbReference type="Gene3D" id="3.30.70.890">
    <property type="entry name" value="GHMP kinase, C-terminal domain"/>
    <property type="match status" value="1"/>
</dbReference>
<keyword evidence="1" id="KW-0028">Amino-acid biosynthesis</keyword>
<dbReference type="SUPFAM" id="SSF54211">
    <property type="entry name" value="Ribosomal protein S5 domain 2-like"/>
    <property type="match status" value="1"/>
</dbReference>
<evidence type="ECO:0000313" key="9">
    <source>
        <dbReference type="Proteomes" id="UP000728106"/>
    </source>
</evidence>
<dbReference type="PANTHER" id="PTHR20861:SF1">
    <property type="entry name" value="HOMOSERINE KINASE"/>
    <property type="match status" value="1"/>
</dbReference>
<evidence type="ECO:0000313" key="8">
    <source>
        <dbReference type="EMBL" id="MBJ7638787.1"/>
    </source>
</evidence>
<dbReference type="PANTHER" id="PTHR20861">
    <property type="entry name" value="HOMOSERINE/4-DIPHOSPHOCYTIDYL-2-C-METHYL-D-ERYTHRITOL KINASE"/>
    <property type="match status" value="1"/>
</dbReference>
<keyword evidence="4 8" id="KW-0418">Kinase</keyword>
<dbReference type="PRINTS" id="PR00958">
    <property type="entry name" value="HOMSERKINASE"/>
</dbReference>
<evidence type="ECO:0000259" key="6">
    <source>
        <dbReference type="Pfam" id="PF00288"/>
    </source>
</evidence>
<protein>
    <submittedName>
        <fullName evidence="8">Homoserine kinase</fullName>
        <ecNumber evidence="8">2.7.1.39</ecNumber>
    </submittedName>
</protein>
<dbReference type="InterPro" id="IPR036554">
    <property type="entry name" value="GHMP_kinase_C_sf"/>
</dbReference>
<dbReference type="SUPFAM" id="SSF55060">
    <property type="entry name" value="GHMP Kinase, C-terminal domain"/>
    <property type="match status" value="1"/>
</dbReference>
<dbReference type="GO" id="GO:0008652">
    <property type="term" value="P:amino acid biosynthetic process"/>
    <property type="evidence" value="ECO:0007669"/>
    <property type="project" value="UniProtKB-KW"/>
</dbReference>
<evidence type="ECO:0000256" key="3">
    <source>
        <dbReference type="ARBA" id="ARBA00022741"/>
    </source>
</evidence>
<dbReference type="Proteomes" id="UP000808038">
    <property type="component" value="Unassembled WGS sequence"/>
</dbReference>
<evidence type="ECO:0000256" key="2">
    <source>
        <dbReference type="ARBA" id="ARBA00022679"/>
    </source>
</evidence>
<dbReference type="Gene3D" id="3.30.230.10">
    <property type="match status" value="1"/>
</dbReference>
<proteinExistence type="predicted"/>
<accession>A0A4Z0RLC9</accession>
<comment type="caution">
    <text evidence="8">The sequence shown here is derived from an EMBL/GenBank/DDBJ whole genome shotgun (WGS) entry which is preliminary data.</text>
</comment>
<dbReference type="EC" id="2.7.1.39" evidence="8"/>
<dbReference type="InterPro" id="IPR020568">
    <property type="entry name" value="Ribosomal_Su5_D2-typ_SF"/>
</dbReference>
<keyword evidence="5" id="KW-0067">ATP-binding</keyword>
<dbReference type="EMBL" id="JAAOCX010000008">
    <property type="protein sequence ID" value="MBJ7632831.1"/>
    <property type="molecule type" value="Genomic_DNA"/>
</dbReference>
<dbReference type="EMBL" id="JAAOCP010000005">
    <property type="protein sequence ID" value="MBJ7638787.1"/>
    <property type="molecule type" value="Genomic_DNA"/>
</dbReference>
<reference evidence="8 9" key="2">
    <citation type="journal article" date="2021" name="Int. J. Food Microbiol.">
        <title>Safety demonstration of a microbial species for use in the food chain: Weissella confusa.</title>
        <authorList>
            <person name="Bourdichon F."/>
            <person name="Patrone V."/>
            <person name="Fontana A."/>
            <person name="Milani G."/>
            <person name="Morelli L."/>
        </authorList>
    </citation>
    <scope>NUCLEOTIDE SEQUENCE [LARGE SCALE GENOMIC DNA]</scope>
    <source>
        <strain evidence="7">CCUG 30943</strain>
        <strain evidence="8 9">CCUG 43002</strain>
    </source>
</reference>
<keyword evidence="2 8" id="KW-0808">Transferase</keyword>
<evidence type="ECO:0000256" key="5">
    <source>
        <dbReference type="ARBA" id="ARBA00022840"/>
    </source>
</evidence>
<dbReference type="AlphaFoldDB" id="A0A4Z0RLC9"/>
<gene>
    <name evidence="8" type="ORF">HAU20_05205</name>
    <name evidence="7" type="ORF">HAU43_07005</name>
</gene>
<reference evidence="8" key="1">
    <citation type="submission" date="2020-02" db="EMBL/GenBank/DDBJ databases">
        <authorList>
            <person name="Fontana A."/>
            <person name="Patrone V."/>
            <person name="Morelli L."/>
        </authorList>
    </citation>
    <scope>NUCLEOTIDE SEQUENCE</scope>
    <source>
        <strain evidence="7">CCUG 30943</strain>
        <strain evidence="8">CCUG 43002</strain>
    </source>
</reference>
<feature type="domain" description="GHMP kinase N-terminal" evidence="6">
    <location>
        <begin position="55"/>
        <end position="133"/>
    </location>
</feature>
<dbReference type="GO" id="GO:0004413">
    <property type="term" value="F:homoserine kinase activity"/>
    <property type="evidence" value="ECO:0007669"/>
    <property type="project" value="UniProtKB-EC"/>
</dbReference>
<evidence type="ECO:0000256" key="1">
    <source>
        <dbReference type="ARBA" id="ARBA00022605"/>
    </source>
</evidence>
<dbReference type="Pfam" id="PF00288">
    <property type="entry name" value="GHMP_kinases_N"/>
    <property type="match status" value="1"/>
</dbReference>
<evidence type="ECO:0000313" key="7">
    <source>
        <dbReference type="EMBL" id="MBJ7632831.1"/>
    </source>
</evidence>
<dbReference type="RefSeq" id="WP_135411356.1">
    <property type="nucleotide sequence ID" value="NZ_JAAOCJ010000009.1"/>
</dbReference>